<name>X0XKW1_9ZZZZ</name>
<proteinExistence type="predicted"/>
<protein>
    <submittedName>
        <fullName evidence="1">Uncharacterized protein</fullName>
    </submittedName>
</protein>
<comment type="caution">
    <text evidence="1">The sequence shown here is derived from an EMBL/GenBank/DDBJ whole genome shotgun (WGS) entry which is preliminary data.</text>
</comment>
<organism evidence="1">
    <name type="scientific">marine sediment metagenome</name>
    <dbReference type="NCBI Taxonomy" id="412755"/>
    <lineage>
        <taxon>unclassified sequences</taxon>
        <taxon>metagenomes</taxon>
        <taxon>ecological metagenomes</taxon>
    </lineage>
</organism>
<sequence>QPEDEMEAGDLEPPPLFFTPDRIRHLQGLVREPEYQGYFGNLEEQVDEHPLAEEADYLSGAAAKRAFDLALLDVVFPGKGFDRKIPPILLHYADLYPLEKRFGRDKLYSVRLAASPDEEHAEAEAQWYQNILAAVEILGDCGAVDHKQKDELLEPFGRDPEYLKSVYVYTGLSPVWAERALQSAQHFKETGDRQSAQRALHLVEEYARWMRHFLTGEWFGRAG</sequence>
<dbReference type="EMBL" id="BARS01053910">
    <property type="protein sequence ID" value="GAG43815.1"/>
    <property type="molecule type" value="Genomic_DNA"/>
</dbReference>
<evidence type="ECO:0000313" key="1">
    <source>
        <dbReference type="EMBL" id="GAG43815.1"/>
    </source>
</evidence>
<dbReference type="AlphaFoldDB" id="X0XKW1"/>
<feature type="non-terminal residue" evidence="1">
    <location>
        <position position="223"/>
    </location>
</feature>
<reference evidence="1" key="1">
    <citation type="journal article" date="2014" name="Front. Microbiol.">
        <title>High frequency of phylogenetically diverse reductive dehalogenase-homologous genes in deep subseafloor sedimentary metagenomes.</title>
        <authorList>
            <person name="Kawai M."/>
            <person name="Futagami T."/>
            <person name="Toyoda A."/>
            <person name="Takaki Y."/>
            <person name="Nishi S."/>
            <person name="Hori S."/>
            <person name="Arai W."/>
            <person name="Tsubouchi T."/>
            <person name="Morono Y."/>
            <person name="Uchiyama I."/>
            <person name="Ito T."/>
            <person name="Fujiyama A."/>
            <person name="Inagaki F."/>
            <person name="Takami H."/>
        </authorList>
    </citation>
    <scope>NUCLEOTIDE SEQUENCE</scope>
    <source>
        <strain evidence="1">Expedition CK06-06</strain>
    </source>
</reference>
<accession>X0XKW1</accession>
<feature type="non-terminal residue" evidence="1">
    <location>
        <position position="1"/>
    </location>
</feature>
<gene>
    <name evidence="1" type="ORF">S01H1_79906</name>
</gene>